<feature type="transmembrane region" description="Helical" evidence="1">
    <location>
        <begin position="58"/>
        <end position="78"/>
    </location>
</feature>
<name>A0AA87IJ51_9BACL</name>
<evidence type="ECO:0000313" key="2">
    <source>
        <dbReference type="EMBL" id="EIM05359.1"/>
    </source>
</evidence>
<sequence length="100" mass="10885">MNNTKKEAPKINGINLKASILPLEVVQLEAPAGLESMIAIPSPLAPNIKNKIPKHKKAVGIPNNLVILFFILFSPRILKSGPFVKDQSFLITQLASTICQ</sequence>
<evidence type="ECO:0000256" key="1">
    <source>
        <dbReference type="SAM" id="Phobius"/>
    </source>
</evidence>
<keyword evidence="1" id="KW-0812">Transmembrane</keyword>
<reference evidence="2 3" key="1">
    <citation type="journal article" date="2012" name="J. Bacteriol.">
        <title>Genome Sequence of the Antarctic Psychrophile Bacterium Planococcus antarcticus DSM 14505.</title>
        <authorList>
            <person name="Margolles A."/>
            <person name="Gueimonde M."/>
            <person name="Sanchez B."/>
        </authorList>
    </citation>
    <scope>NUCLEOTIDE SEQUENCE [LARGE SCALE GENOMIC DNA]</scope>
    <source>
        <strain evidence="2 3">DSM 14505</strain>
    </source>
</reference>
<comment type="caution">
    <text evidence="2">The sequence shown here is derived from an EMBL/GenBank/DDBJ whole genome shotgun (WGS) entry which is preliminary data.</text>
</comment>
<organism evidence="2 3">
    <name type="scientific">Planococcus antarcticus DSM 14505</name>
    <dbReference type="NCBI Taxonomy" id="1185653"/>
    <lineage>
        <taxon>Bacteria</taxon>
        <taxon>Bacillati</taxon>
        <taxon>Bacillota</taxon>
        <taxon>Bacilli</taxon>
        <taxon>Bacillales</taxon>
        <taxon>Caryophanaceae</taxon>
        <taxon>Planococcus</taxon>
    </lineage>
</organism>
<dbReference type="Proteomes" id="UP000004725">
    <property type="component" value="Unassembled WGS sequence"/>
</dbReference>
<keyword evidence="1" id="KW-1133">Transmembrane helix</keyword>
<dbReference type="AlphaFoldDB" id="A0AA87IJ51"/>
<gene>
    <name evidence="2" type="ORF">A1A1_16595</name>
</gene>
<accession>A0AA87IJ51</accession>
<dbReference type="EMBL" id="AJYB01000079">
    <property type="protein sequence ID" value="EIM05359.1"/>
    <property type="molecule type" value="Genomic_DNA"/>
</dbReference>
<keyword evidence="1" id="KW-0472">Membrane</keyword>
<protein>
    <submittedName>
        <fullName evidence="2">Uncharacterized protein</fullName>
    </submittedName>
</protein>
<evidence type="ECO:0000313" key="3">
    <source>
        <dbReference type="Proteomes" id="UP000004725"/>
    </source>
</evidence>
<proteinExistence type="predicted"/>